<dbReference type="InterPro" id="IPR011054">
    <property type="entry name" value="Rudment_hybrid_motif"/>
</dbReference>
<keyword evidence="18" id="KW-1185">Reference proteome</keyword>
<dbReference type="InterPro" id="IPR016185">
    <property type="entry name" value="PreATP-grasp_dom_sf"/>
</dbReference>
<evidence type="ECO:0000259" key="15">
    <source>
        <dbReference type="PROSITE" id="PS50975"/>
    </source>
</evidence>
<evidence type="ECO:0000256" key="4">
    <source>
        <dbReference type="ARBA" id="ARBA00011750"/>
    </source>
</evidence>
<keyword evidence="10" id="KW-0092">Biotin</keyword>
<dbReference type="Pfam" id="PF00289">
    <property type="entry name" value="Biotin_carb_N"/>
    <property type="match status" value="1"/>
</dbReference>
<dbReference type="SUPFAM" id="SSF56059">
    <property type="entry name" value="Glutathione synthetase ATP-binding domain-like"/>
    <property type="match status" value="1"/>
</dbReference>
<dbReference type="Pfam" id="PF02786">
    <property type="entry name" value="CPSase_L_D2"/>
    <property type="match status" value="1"/>
</dbReference>
<feature type="domain" description="Lipoyl-binding" evidence="14">
    <location>
        <begin position="577"/>
        <end position="652"/>
    </location>
</feature>
<dbReference type="PROSITE" id="PS50979">
    <property type="entry name" value="BC"/>
    <property type="match status" value="1"/>
</dbReference>
<dbReference type="SUPFAM" id="SSF51246">
    <property type="entry name" value="Rudiment single hybrid motif"/>
    <property type="match status" value="1"/>
</dbReference>
<evidence type="ECO:0000256" key="13">
    <source>
        <dbReference type="PROSITE-ProRule" id="PRU00409"/>
    </source>
</evidence>
<dbReference type="InterPro" id="IPR001882">
    <property type="entry name" value="Biotin_BS"/>
</dbReference>
<evidence type="ECO:0000256" key="2">
    <source>
        <dbReference type="ARBA" id="ARBA00003761"/>
    </source>
</evidence>
<evidence type="ECO:0000256" key="11">
    <source>
        <dbReference type="ARBA" id="ARBA00033786"/>
    </source>
</evidence>
<dbReference type="InterPro" id="IPR000089">
    <property type="entry name" value="Biotin_lipoyl"/>
</dbReference>
<sequence length="662" mass="71897">MSTPPTLLVANRGEIACRILRTARAEGYRTVAIYSEADRQAPHVRNADSAVAIGGNTPAESYLDIDKIIAAAKRSGATAVHPGYGFLAENADFARACAENGLQFIGPSADVIELMGNKRKAKDFVAGAGVPCIPGFQGTQDDERLTEAADNIGYPLMIKAAAGGGGRGMRLVHDTGNLAAQLRSARSEALSAFGSDEIILEKALLGARHIEIQVFADSHGNVIHLGERDCSIQRRHQKIVEESPSPAVGPELRRKMGSAAVAAAKACGYEGAGTVEFLLDNDGEFYFLEMNTRLQVEHPVTEMVTGFDLVAWQLAVARGELLPVSQEQVLQRGHAIEVRLYAEDPNNQFLPQTGRIHHWQPPRGEGIRIDHALASDIEISPYYDPMLGKLIAWGNDREEARRRLSNALSGLQLIGPKNNIHFLSQLLQQADFVAGRADTTFLEKSFCHAAAPDPTANVVAIATALFHEGKLSAHDRRSSRANWRSGDNSLPIHYHLQCESLEYDCQLYCLGGHRYRISVNDTASDIEILQRSDHSARLLVDGIEHDQTCLQIDDAQYLLRGGRQWQFVDITYAPARTVQGQGSGRITAPMDGCIVDICVHANQAVSRGETIAVMEAMKMEHPLKADRDGTVVKLAATAGEQVRSGQLLVQIEAVGITTDATS</sequence>
<keyword evidence="6" id="KW-0436">Ligase</keyword>
<dbReference type="PROSITE" id="PS50975">
    <property type="entry name" value="ATP_GRASP"/>
    <property type="match status" value="1"/>
</dbReference>
<dbReference type="EMBL" id="FQVA01000001">
    <property type="protein sequence ID" value="SHE70770.1"/>
    <property type="molecule type" value="Genomic_DNA"/>
</dbReference>
<comment type="pathway">
    <text evidence="3">Lipid metabolism; malonyl-CoA biosynthesis; malonyl-CoA from acetyl-CoA: step 1/1.</text>
</comment>
<accession>A0A1M4VPJ7</accession>
<dbReference type="GO" id="GO:0046872">
    <property type="term" value="F:metal ion binding"/>
    <property type="evidence" value="ECO:0007669"/>
    <property type="project" value="InterPro"/>
</dbReference>
<evidence type="ECO:0000256" key="12">
    <source>
        <dbReference type="ARBA" id="ARBA00048600"/>
    </source>
</evidence>
<dbReference type="GO" id="GO:0004075">
    <property type="term" value="F:biotin carboxylase activity"/>
    <property type="evidence" value="ECO:0007669"/>
    <property type="project" value="UniProtKB-EC"/>
</dbReference>
<evidence type="ECO:0000259" key="16">
    <source>
        <dbReference type="PROSITE" id="PS50979"/>
    </source>
</evidence>
<dbReference type="FunFam" id="3.40.50.20:FF:000010">
    <property type="entry name" value="Propionyl-CoA carboxylase subunit alpha"/>
    <property type="match status" value="1"/>
</dbReference>
<gene>
    <name evidence="17" type="ORF">SAMN04487965_0478</name>
</gene>
<comment type="catalytic activity">
    <reaction evidence="12">
        <text>N(6)-biotinyl-L-lysyl-[protein] + hydrogencarbonate + ATP = N(6)-carboxybiotinyl-L-lysyl-[protein] + ADP + phosphate + H(+)</text>
        <dbReference type="Rhea" id="RHEA:13501"/>
        <dbReference type="Rhea" id="RHEA-COMP:10505"/>
        <dbReference type="Rhea" id="RHEA-COMP:10506"/>
        <dbReference type="ChEBI" id="CHEBI:15378"/>
        <dbReference type="ChEBI" id="CHEBI:17544"/>
        <dbReference type="ChEBI" id="CHEBI:30616"/>
        <dbReference type="ChEBI" id="CHEBI:43474"/>
        <dbReference type="ChEBI" id="CHEBI:83144"/>
        <dbReference type="ChEBI" id="CHEBI:83145"/>
        <dbReference type="ChEBI" id="CHEBI:456216"/>
        <dbReference type="EC" id="6.3.4.14"/>
    </reaction>
</comment>
<evidence type="ECO:0000313" key="17">
    <source>
        <dbReference type="EMBL" id="SHE70770.1"/>
    </source>
</evidence>
<dbReference type="PROSITE" id="PS00188">
    <property type="entry name" value="BIOTIN"/>
    <property type="match status" value="1"/>
</dbReference>
<dbReference type="InterPro" id="IPR005482">
    <property type="entry name" value="Biotin_COase_C"/>
</dbReference>
<dbReference type="CDD" id="cd06850">
    <property type="entry name" value="biotinyl_domain"/>
    <property type="match status" value="1"/>
</dbReference>
<evidence type="ECO:0000256" key="9">
    <source>
        <dbReference type="ARBA" id="ARBA00022946"/>
    </source>
</evidence>
<evidence type="ECO:0000313" key="18">
    <source>
        <dbReference type="Proteomes" id="UP000184170"/>
    </source>
</evidence>
<protein>
    <recommendedName>
        <fullName evidence="5">Biotin carboxylase</fullName>
    </recommendedName>
    <alternativeName>
        <fullName evidence="11">Acetyl-coenzyme A carboxylase biotin carboxylase subunit A</fullName>
    </alternativeName>
</protein>
<feature type="domain" description="Biotin carboxylation" evidence="16">
    <location>
        <begin position="3"/>
        <end position="447"/>
    </location>
</feature>
<dbReference type="PROSITE" id="PS00866">
    <property type="entry name" value="CPSASE_1"/>
    <property type="match status" value="1"/>
</dbReference>
<evidence type="ECO:0000256" key="5">
    <source>
        <dbReference type="ARBA" id="ARBA00017242"/>
    </source>
</evidence>
<comment type="function">
    <text evidence="2">This protein is a component of the acetyl coenzyme A carboxylase complex; first, biotin carboxylase catalyzes the carboxylation of the carrier protein and then the transcarboxylase transfers the carboxyl group to form malonyl-CoA.</text>
</comment>
<keyword evidence="9" id="KW-0809">Transit peptide</keyword>
<evidence type="ECO:0000256" key="7">
    <source>
        <dbReference type="ARBA" id="ARBA00022741"/>
    </source>
</evidence>
<dbReference type="InterPro" id="IPR011053">
    <property type="entry name" value="Single_hybrid_motif"/>
</dbReference>
<dbReference type="FunFam" id="3.30.1490.20:FF:000003">
    <property type="entry name" value="acetyl-CoA carboxylase isoform X1"/>
    <property type="match status" value="1"/>
</dbReference>
<dbReference type="InterPro" id="IPR005479">
    <property type="entry name" value="CPAse_ATP-bd"/>
</dbReference>
<dbReference type="FunFam" id="2.40.50.100:FF:000003">
    <property type="entry name" value="Acetyl-CoA carboxylase biotin carboxyl carrier protein"/>
    <property type="match status" value="1"/>
</dbReference>
<dbReference type="Proteomes" id="UP000184170">
    <property type="component" value="Unassembled WGS sequence"/>
</dbReference>
<reference evidence="18" key="1">
    <citation type="submission" date="2016-11" db="EMBL/GenBank/DDBJ databases">
        <authorList>
            <person name="Varghese N."/>
            <person name="Submissions S."/>
        </authorList>
    </citation>
    <scope>NUCLEOTIDE SEQUENCE [LARGE SCALE GENOMIC DNA]</scope>
    <source>
        <strain evidence="18">CGMCC 1.7063</strain>
    </source>
</reference>
<proteinExistence type="predicted"/>
<name>A0A1M4VPJ7_9GAMM</name>
<evidence type="ECO:0000256" key="6">
    <source>
        <dbReference type="ARBA" id="ARBA00022598"/>
    </source>
</evidence>
<dbReference type="Gene3D" id="2.40.50.100">
    <property type="match status" value="1"/>
</dbReference>
<dbReference type="OrthoDB" id="9763189at2"/>
<organism evidence="17 18">
    <name type="scientific">Microbulbifer donghaiensis</name>
    <dbReference type="NCBI Taxonomy" id="494016"/>
    <lineage>
        <taxon>Bacteria</taxon>
        <taxon>Pseudomonadati</taxon>
        <taxon>Pseudomonadota</taxon>
        <taxon>Gammaproteobacteria</taxon>
        <taxon>Cellvibrionales</taxon>
        <taxon>Microbulbiferaceae</taxon>
        <taxon>Microbulbifer</taxon>
    </lineage>
</organism>
<dbReference type="Pfam" id="PF02785">
    <property type="entry name" value="Biotin_carb_C"/>
    <property type="match status" value="1"/>
</dbReference>
<keyword evidence="8 13" id="KW-0067">ATP-binding</keyword>
<dbReference type="NCBIfam" id="NF006367">
    <property type="entry name" value="PRK08591.1"/>
    <property type="match status" value="1"/>
</dbReference>
<dbReference type="SUPFAM" id="SSF52440">
    <property type="entry name" value="PreATP-grasp domain"/>
    <property type="match status" value="1"/>
</dbReference>
<dbReference type="STRING" id="494016.SAMN04487965_0478"/>
<dbReference type="FunFam" id="3.30.470.20:FF:000028">
    <property type="entry name" value="Methylcrotonoyl-CoA carboxylase subunit alpha, mitochondrial"/>
    <property type="match status" value="1"/>
</dbReference>
<dbReference type="PANTHER" id="PTHR18866">
    <property type="entry name" value="CARBOXYLASE:PYRUVATE/ACETYL-COA/PROPIONYL-COA CARBOXYLASE"/>
    <property type="match status" value="1"/>
</dbReference>
<dbReference type="SMART" id="SM00878">
    <property type="entry name" value="Biotin_carb_C"/>
    <property type="match status" value="1"/>
</dbReference>
<dbReference type="InterPro" id="IPR011764">
    <property type="entry name" value="Biotin_carboxylation_dom"/>
</dbReference>
<dbReference type="PROSITE" id="PS50968">
    <property type="entry name" value="BIOTINYL_LIPOYL"/>
    <property type="match status" value="1"/>
</dbReference>
<evidence type="ECO:0000256" key="10">
    <source>
        <dbReference type="ARBA" id="ARBA00023267"/>
    </source>
</evidence>
<dbReference type="Pfam" id="PF00364">
    <property type="entry name" value="Biotin_lipoyl"/>
    <property type="match status" value="1"/>
</dbReference>
<evidence type="ECO:0000256" key="3">
    <source>
        <dbReference type="ARBA" id="ARBA00004956"/>
    </source>
</evidence>
<feature type="domain" description="ATP-grasp" evidence="15">
    <location>
        <begin position="122"/>
        <end position="318"/>
    </location>
</feature>
<dbReference type="PROSITE" id="PS00867">
    <property type="entry name" value="CPSASE_2"/>
    <property type="match status" value="1"/>
</dbReference>
<dbReference type="InterPro" id="IPR005481">
    <property type="entry name" value="BC-like_N"/>
</dbReference>
<dbReference type="GO" id="GO:0005524">
    <property type="term" value="F:ATP binding"/>
    <property type="evidence" value="ECO:0007669"/>
    <property type="project" value="UniProtKB-UniRule"/>
</dbReference>
<dbReference type="AlphaFoldDB" id="A0A1M4VPJ7"/>
<evidence type="ECO:0000259" key="14">
    <source>
        <dbReference type="PROSITE" id="PS50968"/>
    </source>
</evidence>
<keyword evidence="7 13" id="KW-0547">Nucleotide-binding</keyword>
<evidence type="ECO:0000256" key="8">
    <source>
        <dbReference type="ARBA" id="ARBA00022840"/>
    </source>
</evidence>
<dbReference type="InterPro" id="IPR011761">
    <property type="entry name" value="ATP-grasp"/>
</dbReference>
<evidence type="ECO:0000256" key="1">
    <source>
        <dbReference type="ARBA" id="ARBA00001953"/>
    </source>
</evidence>
<dbReference type="RefSeq" id="WP_073271074.1">
    <property type="nucleotide sequence ID" value="NZ_FQVA01000001.1"/>
</dbReference>
<comment type="cofactor">
    <cofactor evidence="1">
        <name>biotin</name>
        <dbReference type="ChEBI" id="CHEBI:57586"/>
    </cofactor>
</comment>
<dbReference type="InterPro" id="IPR050856">
    <property type="entry name" value="Biotin_carboxylase_complex"/>
</dbReference>
<dbReference type="Gene3D" id="3.30.470.20">
    <property type="entry name" value="ATP-grasp fold, B domain"/>
    <property type="match status" value="1"/>
</dbReference>
<dbReference type="PANTHER" id="PTHR18866:SF33">
    <property type="entry name" value="METHYLCROTONOYL-COA CARBOXYLASE SUBUNIT ALPHA, MITOCHONDRIAL-RELATED"/>
    <property type="match status" value="1"/>
</dbReference>
<comment type="subunit">
    <text evidence="4">Acetyl-CoA carboxylase is a heterohexamer of biotin carboxyl carrier protein, biotin carboxylase and the two subunits of carboxyl transferase in a 2:2 complex.</text>
</comment>
<dbReference type="SUPFAM" id="SSF51230">
    <property type="entry name" value="Single hybrid motif"/>
    <property type="match status" value="1"/>
</dbReference>